<proteinExistence type="predicted"/>
<evidence type="ECO:0000313" key="2">
    <source>
        <dbReference type="Proteomes" id="UP000663827"/>
    </source>
</evidence>
<accession>A0A8H3E672</accession>
<name>A0A8H3E672_9AGAM</name>
<organism evidence="1 2">
    <name type="scientific">Rhizoctonia solani</name>
    <dbReference type="NCBI Taxonomy" id="456999"/>
    <lineage>
        <taxon>Eukaryota</taxon>
        <taxon>Fungi</taxon>
        <taxon>Dikarya</taxon>
        <taxon>Basidiomycota</taxon>
        <taxon>Agaricomycotina</taxon>
        <taxon>Agaricomycetes</taxon>
        <taxon>Cantharellales</taxon>
        <taxon>Ceratobasidiaceae</taxon>
        <taxon>Rhizoctonia</taxon>
    </lineage>
</organism>
<dbReference type="Pfam" id="PF11951">
    <property type="entry name" value="Fungal_trans_2"/>
    <property type="match status" value="1"/>
</dbReference>
<protein>
    <submittedName>
        <fullName evidence="1">Uncharacterized protein</fullName>
    </submittedName>
</protein>
<dbReference type="Proteomes" id="UP000663827">
    <property type="component" value="Unassembled WGS sequence"/>
</dbReference>
<reference evidence="1" key="1">
    <citation type="submission" date="2021-01" db="EMBL/GenBank/DDBJ databases">
        <authorList>
            <person name="Kaushik A."/>
        </authorList>
    </citation>
    <scope>NUCLEOTIDE SEQUENCE</scope>
    <source>
        <strain evidence="1">AG5</strain>
    </source>
</reference>
<sequence length="338" mass="37746">MLWTVCLGVELFKTLNQDSESTVNRGHVGWFDKLGQKLAVTSKNNSSPQDAANRLMAQLELVFLSFIAVGSTLGYSLLQKTLPGFLRLVAAQPNLMVEHPNGNLLVSFPLTFGSPQNELKRFILYDAITALVLGVPPLVEYEYDGECDPESHGFQWVHGVPVTLVEIISQVNSWRTGSRAAPLDGWRTLERRVLAWQPRSLVMGGNPAGNVASLAVQEGWRHVALIYIYMGMCGVSSHDSRVQTSITQIIQLGESVTDLSIRMHMLMHYIVAGLGAQYEHHRSLIRDKLLSHKGRRVWLFRGSELSQVLDHLWHGMGAGGAPVTWNDYVRSRYMVFPL</sequence>
<dbReference type="EMBL" id="CAJNJQ010002984">
    <property type="protein sequence ID" value="CAE7189751.1"/>
    <property type="molecule type" value="Genomic_DNA"/>
</dbReference>
<dbReference type="AlphaFoldDB" id="A0A8H3E672"/>
<dbReference type="InterPro" id="IPR021858">
    <property type="entry name" value="Fun_TF"/>
</dbReference>
<gene>
    <name evidence="1" type="ORF">RDB_LOCUS126156</name>
</gene>
<evidence type="ECO:0000313" key="1">
    <source>
        <dbReference type="EMBL" id="CAE7189751.1"/>
    </source>
</evidence>
<comment type="caution">
    <text evidence="1">The sequence shown here is derived from an EMBL/GenBank/DDBJ whole genome shotgun (WGS) entry which is preliminary data.</text>
</comment>